<gene>
    <name evidence="1" type="ORF">KME07_22270</name>
</gene>
<dbReference type="Proteomes" id="UP000707356">
    <property type="component" value="Unassembled WGS sequence"/>
</dbReference>
<reference evidence="1" key="2">
    <citation type="journal article" date="2022" name="Microbiol. Resour. Announc.">
        <title>Metagenome Sequencing to Explore Phylogenomics of Terrestrial Cyanobacteria.</title>
        <authorList>
            <person name="Ward R.D."/>
            <person name="Stajich J.E."/>
            <person name="Johansen J.R."/>
            <person name="Huntemann M."/>
            <person name="Clum A."/>
            <person name="Foster B."/>
            <person name="Foster B."/>
            <person name="Roux S."/>
            <person name="Palaniappan K."/>
            <person name="Varghese N."/>
            <person name="Mukherjee S."/>
            <person name="Reddy T.B.K."/>
            <person name="Daum C."/>
            <person name="Copeland A."/>
            <person name="Chen I.A."/>
            <person name="Ivanova N.N."/>
            <person name="Kyrpides N.C."/>
            <person name="Shapiro N."/>
            <person name="Eloe-Fadrosh E.A."/>
            <person name="Pietrasiak N."/>
        </authorList>
    </citation>
    <scope>NUCLEOTIDE SEQUENCE</scope>
    <source>
        <strain evidence="1">GSE-TBD4-15B</strain>
    </source>
</reference>
<dbReference type="AlphaFoldDB" id="A0A951PF29"/>
<evidence type="ECO:0000313" key="1">
    <source>
        <dbReference type="EMBL" id="MBW4468162.1"/>
    </source>
</evidence>
<proteinExistence type="predicted"/>
<name>A0A951PF29_9CYAN</name>
<protein>
    <submittedName>
        <fullName evidence="1">Uncharacterized protein</fullName>
    </submittedName>
</protein>
<comment type="caution">
    <text evidence="1">The sequence shown here is derived from an EMBL/GenBank/DDBJ whole genome shotgun (WGS) entry which is preliminary data.</text>
</comment>
<reference evidence="1" key="1">
    <citation type="submission" date="2021-05" db="EMBL/GenBank/DDBJ databases">
        <authorList>
            <person name="Pietrasiak N."/>
            <person name="Ward R."/>
            <person name="Stajich J.E."/>
            <person name="Kurbessoian T."/>
        </authorList>
    </citation>
    <scope>NUCLEOTIDE SEQUENCE</scope>
    <source>
        <strain evidence="1">GSE-TBD4-15B</strain>
    </source>
</reference>
<dbReference type="EMBL" id="JAHHHV010000085">
    <property type="protein sequence ID" value="MBW4468162.1"/>
    <property type="molecule type" value="Genomic_DNA"/>
</dbReference>
<sequence length="148" mass="16542">MTRGLLWLPLLGVFCWLAWAGWNEYQKLEAYRIWAEPFDHAKYDIYAALGQKGGDLVWGKPTRRGPVELQSVTLSQVEAIRLRLGGQAIGLGDSTAAIKAGNQPIALELQLHDGAMQIPFTDLELAEKWGEHLRQDWQTLQSGDLASQ</sequence>
<evidence type="ECO:0000313" key="2">
    <source>
        <dbReference type="Proteomes" id="UP000707356"/>
    </source>
</evidence>
<organism evidence="1 2">
    <name type="scientific">Pegethrix bostrychoides GSE-TBD4-15B</name>
    <dbReference type="NCBI Taxonomy" id="2839662"/>
    <lineage>
        <taxon>Bacteria</taxon>
        <taxon>Bacillati</taxon>
        <taxon>Cyanobacteriota</taxon>
        <taxon>Cyanophyceae</taxon>
        <taxon>Oculatellales</taxon>
        <taxon>Oculatellaceae</taxon>
        <taxon>Pegethrix</taxon>
    </lineage>
</organism>
<accession>A0A951PF29</accession>